<dbReference type="KEGG" id="scs:Sta7437_0081"/>
<gene>
    <name evidence="1" type="ordered locus">Sta7437_0081</name>
</gene>
<organism evidence="1 2">
    <name type="scientific">Stanieria cyanosphaera (strain ATCC 29371 / PCC 7437)</name>
    <dbReference type="NCBI Taxonomy" id="111780"/>
    <lineage>
        <taxon>Bacteria</taxon>
        <taxon>Bacillati</taxon>
        <taxon>Cyanobacteriota</taxon>
        <taxon>Cyanophyceae</taxon>
        <taxon>Pleurocapsales</taxon>
        <taxon>Dermocarpellaceae</taxon>
        <taxon>Stanieria</taxon>
    </lineage>
</organism>
<dbReference type="Proteomes" id="UP000010473">
    <property type="component" value="Chromosome"/>
</dbReference>
<name>K9XPU8_STAC7</name>
<sequence>MKQKQLQWNIGLRRIAELINSYIGVFPLRENPLFFY</sequence>
<protein>
    <submittedName>
        <fullName evidence="1">Uncharacterized protein</fullName>
    </submittedName>
</protein>
<dbReference type="EMBL" id="CP003653">
    <property type="protein sequence ID" value="AFZ33702.1"/>
    <property type="molecule type" value="Genomic_DNA"/>
</dbReference>
<keyword evidence="2" id="KW-1185">Reference proteome</keyword>
<dbReference type="AlphaFoldDB" id="K9XPU8"/>
<dbReference type="HOGENOM" id="CLU_3358641_0_0_3"/>
<reference evidence="2" key="1">
    <citation type="journal article" date="2013" name="Proc. Natl. Acad. Sci. U.S.A.">
        <title>Improving the coverage of the cyanobacterial phylum using diversity-driven genome sequencing.</title>
        <authorList>
            <person name="Shih P.M."/>
            <person name="Wu D."/>
            <person name="Latifi A."/>
            <person name="Axen S.D."/>
            <person name="Fewer D.P."/>
            <person name="Talla E."/>
            <person name="Calteau A."/>
            <person name="Cai F."/>
            <person name="Tandeau de Marsac N."/>
            <person name="Rippka R."/>
            <person name="Herdman M."/>
            <person name="Sivonen K."/>
            <person name="Coursin T."/>
            <person name="Laurent T."/>
            <person name="Goodwin L."/>
            <person name="Nolan M."/>
            <person name="Davenport K.W."/>
            <person name="Han C.S."/>
            <person name="Rubin E.M."/>
            <person name="Eisen J.A."/>
            <person name="Woyke T."/>
            <person name="Gugger M."/>
            <person name="Kerfeld C.A."/>
        </authorList>
    </citation>
    <scope>NUCLEOTIDE SEQUENCE [LARGE SCALE GENOMIC DNA]</scope>
    <source>
        <strain evidence="2">ATCC 29371 / PCC 7437</strain>
    </source>
</reference>
<proteinExistence type="predicted"/>
<evidence type="ECO:0000313" key="2">
    <source>
        <dbReference type="Proteomes" id="UP000010473"/>
    </source>
</evidence>
<accession>K9XPU8</accession>
<evidence type="ECO:0000313" key="1">
    <source>
        <dbReference type="EMBL" id="AFZ33702.1"/>
    </source>
</evidence>